<evidence type="ECO:0000256" key="2">
    <source>
        <dbReference type="SAM" id="SignalP"/>
    </source>
</evidence>
<dbReference type="EMBL" id="FNAN01000011">
    <property type="protein sequence ID" value="SDF61623.1"/>
    <property type="molecule type" value="Genomic_DNA"/>
</dbReference>
<dbReference type="STRING" id="659014.SAMN04487996_111285"/>
<feature type="signal peptide" evidence="2">
    <location>
        <begin position="1"/>
        <end position="23"/>
    </location>
</feature>
<sequence>MKKFRIDYLLAASLMLAGGMAVSNTIGAPKTKVLTQTWVRTGTPAQPNRDNSWEIGSLSESCNAAEKLCKGVFEDGYNPNAHTDAENTAANQSGSIQTGYVPE</sequence>
<dbReference type="OrthoDB" id="1496271at2"/>
<keyword evidence="2" id="KW-0732">Signal</keyword>
<feature type="region of interest" description="Disordered" evidence="1">
    <location>
        <begin position="80"/>
        <end position="103"/>
    </location>
</feature>
<feature type="compositionally biased region" description="Polar residues" evidence="1">
    <location>
        <begin position="86"/>
        <end position="103"/>
    </location>
</feature>
<feature type="chain" id="PRO_5011752695" evidence="2">
    <location>
        <begin position="24"/>
        <end position="103"/>
    </location>
</feature>
<gene>
    <name evidence="3" type="ORF">SAMN04487996_111285</name>
</gene>
<organism evidence="3 4">
    <name type="scientific">Dyadobacter soli</name>
    <dbReference type="NCBI Taxonomy" id="659014"/>
    <lineage>
        <taxon>Bacteria</taxon>
        <taxon>Pseudomonadati</taxon>
        <taxon>Bacteroidota</taxon>
        <taxon>Cytophagia</taxon>
        <taxon>Cytophagales</taxon>
        <taxon>Spirosomataceae</taxon>
        <taxon>Dyadobacter</taxon>
    </lineage>
</organism>
<dbReference type="AlphaFoldDB" id="A0A1G7MIT1"/>
<proteinExistence type="predicted"/>
<accession>A0A1G7MIT1</accession>
<dbReference type="RefSeq" id="WP_090153668.1">
    <property type="nucleotide sequence ID" value="NZ_FNAN01000011.1"/>
</dbReference>
<evidence type="ECO:0000313" key="3">
    <source>
        <dbReference type="EMBL" id="SDF61623.1"/>
    </source>
</evidence>
<dbReference type="Proteomes" id="UP000198748">
    <property type="component" value="Unassembled WGS sequence"/>
</dbReference>
<evidence type="ECO:0000256" key="1">
    <source>
        <dbReference type="SAM" id="MobiDB-lite"/>
    </source>
</evidence>
<keyword evidence="4" id="KW-1185">Reference proteome</keyword>
<name>A0A1G7MIT1_9BACT</name>
<reference evidence="4" key="1">
    <citation type="submission" date="2016-10" db="EMBL/GenBank/DDBJ databases">
        <authorList>
            <person name="Varghese N."/>
            <person name="Submissions S."/>
        </authorList>
    </citation>
    <scope>NUCLEOTIDE SEQUENCE [LARGE SCALE GENOMIC DNA]</scope>
    <source>
        <strain evidence="4">DSM 25329</strain>
    </source>
</reference>
<protein>
    <submittedName>
        <fullName evidence="3">Uncharacterized protein</fullName>
    </submittedName>
</protein>
<evidence type="ECO:0000313" key="4">
    <source>
        <dbReference type="Proteomes" id="UP000198748"/>
    </source>
</evidence>